<feature type="transmembrane region" description="Helical" evidence="9">
    <location>
        <begin position="7"/>
        <end position="29"/>
    </location>
</feature>
<dbReference type="InterPro" id="IPR036259">
    <property type="entry name" value="MFS_trans_sf"/>
</dbReference>
<evidence type="ECO:0000256" key="6">
    <source>
        <dbReference type="ARBA" id="ARBA00023180"/>
    </source>
</evidence>
<dbReference type="InterPro" id="IPR051617">
    <property type="entry name" value="UNC-93-like_regulator"/>
</dbReference>
<evidence type="ECO:0000313" key="11">
    <source>
        <dbReference type="WBParaSite" id="MBELARI_LOCUS6841"/>
    </source>
</evidence>
<feature type="transmembrane region" description="Helical" evidence="9">
    <location>
        <begin position="77"/>
        <end position="95"/>
    </location>
</feature>
<feature type="transmembrane region" description="Helical" evidence="9">
    <location>
        <begin position="262"/>
        <end position="281"/>
    </location>
</feature>
<evidence type="ECO:0000256" key="4">
    <source>
        <dbReference type="ARBA" id="ARBA00022989"/>
    </source>
</evidence>
<organism evidence="10 11">
    <name type="scientific">Mesorhabditis belari</name>
    <dbReference type="NCBI Taxonomy" id="2138241"/>
    <lineage>
        <taxon>Eukaryota</taxon>
        <taxon>Metazoa</taxon>
        <taxon>Ecdysozoa</taxon>
        <taxon>Nematoda</taxon>
        <taxon>Chromadorea</taxon>
        <taxon>Rhabditida</taxon>
        <taxon>Rhabditina</taxon>
        <taxon>Rhabditomorpha</taxon>
        <taxon>Rhabditoidea</taxon>
        <taxon>Rhabditidae</taxon>
        <taxon>Mesorhabditinae</taxon>
        <taxon>Mesorhabditis</taxon>
    </lineage>
</organism>
<evidence type="ECO:0000256" key="8">
    <source>
        <dbReference type="ARBA" id="ARBA00041910"/>
    </source>
</evidence>
<evidence type="ECO:0000313" key="10">
    <source>
        <dbReference type="Proteomes" id="UP000887575"/>
    </source>
</evidence>
<evidence type="ECO:0000256" key="5">
    <source>
        <dbReference type="ARBA" id="ARBA00023136"/>
    </source>
</evidence>
<dbReference type="Gene3D" id="1.20.1250.20">
    <property type="entry name" value="MFS general substrate transporter like domains"/>
    <property type="match status" value="2"/>
</dbReference>
<proteinExistence type="inferred from homology"/>
<feature type="transmembrane region" description="Helical" evidence="9">
    <location>
        <begin position="101"/>
        <end position="119"/>
    </location>
</feature>
<name>A0AAF3FIA7_9BILA</name>
<evidence type="ECO:0000256" key="7">
    <source>
        <dbReference type="ARBA" id="ARBA00040302"/>
    </source>
</evidence>
<evidence type="ECO:0000256" key="1">
    <source>
        <dbReference type="ARBA" id="ARBA00004141"/>
    </source>
</evidence>
<feature type="transmembrane region" description="Helical" evidence="9">
    <location>
        <begin position="393"/>
        <end position="413"/>
    </location>
</feature>
<keyword evidence="10" id="KW-1185">Reference proteome</keyword>
<reference evidence="11" key="1">
    <citation type="submission" date="2024-02" db="UniProtKB">
        <authorList>
            <consortium name="WormBaseParasite"/>
        </authorList>
    </citation>
    <scope>IDENTIFICATION</scope>
</reference>
<dbReference type="WBParaSite" id="MBELARI_LOCUS6841">
    <property type="protein sequence ID" value="MBELARI_LOCUS6841"/>
    <property type="gene ID" value="MBELARI_LOCUS6841"/>
</dbReference>
<feature type="transmembrane region" description="Helical" evidence="9">
    <location>
        <begin position="49"/>
        <end position="70"/>
    </location>
</feature>
<feature type="transmembrane region" description="Helical" evidence="9">
    <location>
        <begin position="173"/>
        <end position="192"/>
    </location>
</feature>
<evidence type="ECO:0000256" key="2">
    <source>
        <dbReference type="ARBA" id="ARBA00009172"/>
    </source>
</evidence>
<feature type="transmembrane region" description="Helical" evidence="9">
    <location>
        <begin position="332"/>
        <end position="349"/>
    </location>
</feature>
<dbReference type="PANTHER" id="PTHR23294:SF0">
    <property type="entry name" value="UNC93-LIKE PROTEIN MFSD11"/>
    <property type="match status" value="1"/>
</dbReference>
<feature type="transmembrane region" description="Helical" evidence="9">
    <location>
        <begin position="369"/>
        <end position="387"/>
    </location>
</feature>
<dbReference type="Proteomes" id="UP000887575">
    <property type="component" value="Unassembled WGS sequence"/>
</dbReference>
<keyword evidence="4 9" id="KW-1133">Transmembrane helix</keyword>
<dbReference type="Pfam" id="PF05978">
    <property type="entry name" value="UNC-93"/>
    <property type="match status" value="1"/>
</dbReference>
<dbReference type="InterPro" id="IPR010291">
    <property type="entry name" value="Ion_channel_UNC-93"/>
</dbReference>
<evidence type="ECO:0000256" key="9">
    <source>
        <dbReference type="SAM" id="Phobius"/>
    </source>
</evidence>
<evidence type="ECO:0000256" key="3">
    <source>
        <dbReference type="ARBA" id="ARBA00022692"/>
    </source>
</evidence>
<feature type="transmembrane region" description="Helical" evidence="9">
    <location>
        <begin position="140"/>
        <end position="161"/>
    </location>
</feature>
<keyword evidence="3 9" id="KW-0812">Transmembrane</keyword>
<keyword evidence="6" id="KW-0325">Glycoprotein</keyword>
<dbReference type="GO" id="GO:0016020">
    <property type="term" value="C:membrane"/>
    <property type="evidence" value="ECO:0007669"/>
    <property type="project" value="UniProtKB-SubCell"/>
</dbReference>
<keyword evidence="5 9" id="KW-0472">Membrane</keyword>
<feature type="transmembrane region" description="Helical" evidence="9">
    <location>
        <begin position="293"/>
        <end position="312"/>
    </location>
</feature>
<dbReference type="PANTHER" id="PTHR23294">
    <property type="entry name" value="ET TRANSLATION PRODUCT-RELATED"/>
    <property type="match status" value="1"/>
</dbReference>
<protein>
    <recommendedName>
        <fullName evidence="7">UNC93-like protein MFSD11</fullName>
    </recommendedName>
    <alternativeName>
        <fullName evidence="8">Major facilitator superfamily domain-containing protein 11</fullName>
    </alternativeName>
</protein>
<dbReference type="AlphaFoldDB" id="A0AAF3FIA7"/>
<comment type="subcellular location">
    <subcellularLocation>
        <location evidence="1">Membrane</location>
        <topology evidence="1">Multi-pass membrane protein</topology>
    </subcellularLocation>
</comment>
<comment type="similarity">
    <text evidence="2">Belongs to the unc-93 family.</text>
</comment>
<feature type="transmembrane region" description="Helical" evidence="9">
    <location>
        <begin position="222"/>
        <end position="242"/>
    </location>
</feature>
<accession>A0AAF3FIA7</accession>
<dbReference type="SUPFAM" id="SSF103473">
    <property type="entry name" value="MFS general substrate transporter"/>
    <property type="match status" value="1"/>
</dbReference>
<sequence>MNRNTLNIIQLGFGMLLVFFAFFSQSFIVETVVQNRHDEDPSVWKHAGYYSQMLAYVSFVLGNLAAPTLLSILGPRLSFICAALPSPIYMSGFLFFNQYFLYGSCIVAGFMAGCLWTSIGKYVAANSDEKTISRHSNLMVFIYMPSMIFGGTFLLVVFGSRTDQKISMETTRLLFGIFAVVNFIGVITLGLLPQKRKNDRHSTNHFKELVKTVKLFTTRDQWLLAVPSAFTGIETSFFTSVYPTALSFTKSFSMNTNQLMGLNAIATGAGELFGAAFFAWSSKWTDRIGRWPLMWIGTGISLISYALIAYNLPANSTHTMTNEKPIASSPSITIGLICGFMLGFVDCCVNTRIMSHIAIRYSEDPAPSYALFNFWLALFTASCLFYGSVASLYMQLGLLSVGSLASAITYTIADRNLMNNLKLTKGTIPEVKKP</sequence>